<keyword evidence="3" id="KW-1185">Reference proteome</keyword>
<dbReference type="SUPFAM" id="SSF55008">
    <property type="entry name" value="HMA, heavy metal-associated domain"/>
    <property type="match status" value="1"/>
</dbReference>
<dbReference type="AlphaFoldDB" id="G5JKY0"/>
<dbReference type="CDD" id="cd00371">
    <property type="entry name" value="HMA"/>
    <property type="match status" value="1"/>
</dbReference>
<evidence type="ECO:0000313" key="2">
    <source>
        <dbReference type="EMBL" id="EHJ07185.1"/>
    </source>
</evidence>
<dbReference type="GO" id="GO:0046872">
    <property type="term" value="F:metal ion binding"/>
    <property type="evidence" value="ECO:0007669"/>
    <property type="project" value="InterPro"/>
</dbReference>
<dbReference type="EMBL" id="AEUN01000494">
    <property type="protein sequence ID" value="EHJ07185.1"/>
    <property type="molecule type" value="Genomic_DNA"/>
</dbReference>
<name>G5JKY0_9STAP</name>
<dbReference type="RefSeq" id="WP_002464831.1">
    <property type="nucleotide sequence ID" value="NZ_AEUN01000494.1"/>
</dbReference>
<dbReference type="OrthoDB" id="2410348at2"/>
<proteinExistence type="predicted"/>
<dbReference type="PATRIC" id="fig|911238.3.peg.1889"/>
<evidence type="ECO:0000313" key="3">
    <source>
        <dbReference type="Proteomes" id="UP000005413"/>
    </source>
</evidence>
<organism evidence="2 3">
    <name type="scientific">Staphylococcus simiae CCM 7213 = CCUG 51256</name>
    <dbReference type="NCBI Taxonomy" id="911238"/>
    <lineage>
        <taxon>Bacteria</taxon>
        <taxon>Bacillati</taxon>
        <taxon>Bacillota</taxon>
        <taxon>Bacilli</taxon>
        <taxon>Bacillales</taxon>
        <taxon>Staphylococcaceae</taxon>
        <taxon>Staphylococcus</taxon>
    </lineage>
</organism>
<accession>G5JKY0</accession>
<dbReference type="InterPro" id="IPR036163">
    <property type="entry name" value="HMA_dom_sf"/>
</dbReference>
<dbReference type="PROSITE" id="PS50846">
    <property type="entry name" value="HMA_2"/>
    <property type="match status" value="1"/>
</dbReference>
<evidence type="ECO:0000259" key="1">
    <source>
        <dbReference type="PROSITE" id="PS50846"/>
    </source>
</evidence>
<feature type="domain" description="HMA" evidence="1">
    <location>
        <begin position="1"/>
        <end position="68"/>
    </location>
</feature>
<comment type="caution">
    <text evidence="2">The sequence shown here is derived from an EMBL/GenBank/DDBJ whole genome shotgun (WGS) entry which is preliminary data.</text>
</comment>
<dbReference type="NCBIfam" id="NF047536">
    <property type="entry name" value="Cu_chaper_CsoZ"/>
    <property type="match status" value="1"/>
</dbReference>
<gene>
    <name evidence="2" type="ORF">SS7213T_10709</name>
</gene>
<dbReference type="Gene3D" id="3.30.70.100">
    <property type="match status" value="1"/>
</dbReference>
<dbReference type="Pfam" id="PF00403">
    <property type="entry name" value="HMA"/>
    <property type="match status" value="1"/>
</dbReference>
<sequence>MINNSVIHTAGIETEEQAQHVSAILKAMIGVKSANVNIVDGSVEVEYETPSNLDSIEKEIYDAGYKVIY</sequence>
<reference evidence="2 3" key="1">
    <citation type="journal article" date="2012" name="BMC Genomics">
        <title>Comparative genomic analysis of the genus Staphylococcus including Staphylococcus aureus and its newly described sister species Staphylococcus simiae.</title>
        <authorList>
            <person name="Suzuki H."/>
            <person name="Lefebure T."/>
            <person name="Pavinski Bitar P."/>
            <person name="Stanhope M.J."/>
        </authorList>
    </citation>
    <scope>NUCLEOTIDE SEQUENCE [LARGE SCALE GENOMIC DNA]</scope>
    <source>
        <strain evidence="2 3">CCM 7213</strain>
    </source>
</reference>
<dbReference type="Proteomes" id="UP000005413">
    <property type="component" value="Unassembled WGS sequence"/>
</dbReference>
<protein>
    <recommendedName>
        <fullName evidence="1">HMA domain-containing protein</fullName>
    </recommendedName>
</protein>
<dbReference type="InterPro" id="IPR006121">
    <property type="entry name" value="HMA_dom"/>
</dbReference>